<dbReference type="InterPro" id="IPR012338">
    <property type="entry name" value="Beta-lactam/transpept-like"/>
</dbReference>
<proteinExistence type="predicted"/>
<organism evidence="4 5">
    <name type="scientific">Microbulbifer flavimaris</name>
    <dbReference type="NCBI Taxonomy" id="1781068"/>
    <lineage>
        <taxon>Bacteria</taxon>
        <taxon>Pseudomonadati</taxon>
        <taxon>Pseudomonadota</taxon>
        <taxon>Gammaproteobacteria</taxon>
        <taxon>Cellvibrionales</taxon>
        <taxon>Microbulbiferaceae</taxon>
        <taxon>Microbulbifer</taxon>
    </lineage>
</organism>
<evidence type="ECO:0000256" key="1">
    <source>
        <dbReference type="ARBA" id="ARBA00022801"/>
    </source>
</evidence>
<comment type="caution">
    <text evidence="4">The sequence shown here is derived from an EMBL/GenBank/DDBJ whole genome shotgun (WGS) entry which is preliminary data.</text>
</comment>
<dbReference type="Pfam" id="PF00144">
    <property type="entry name" value="Beta-lactamase"/>
    <property type="match status" value="1"/>
</dbReference>
<sequence length="457" mass="50119">MKTGIHRTARLLATCLATLILALDVSAAAGERESRCEFPVLRPAERPEAVGFSSAGLARVDQLIEQDIAEGFPGAALLIIKDGRIVKNSQYGFRQKFDGDRLLANPAKVGRNTLFDLASNTKMYATNFALQKLASEGHLDLQAPVQKYLPEFADQKGDPIRGKNKVRVMDLLNHSAGFSPDPQYHNPKVAKALFSQERDKTLRFMPLSPLSYEPGTKTAYSDTDYMLLGLLVERITGQHLDTYVEQQIYAPLGLENTKFNPLKKGYDVSQFAATERMGNTRNGSIDFPNIRRHTLIGEVHDEKAFYSMGGVSGHAGLFSTTSDLAVLLQVMLNGGGYGDVCLFDRPTIQRFTSPSPANATFGLGWRRNANEDMQWMFGTQASAEAYGHTGWTGTLTLIDPTFDLGIVLLTNKKHSPLVEPEKDSNRFAGDLFATGRYGAVATAVYEALLSGIDEPGK</sequence>
<dbReference type="PANTHER" id="PTHR43283">
    <property type="entry name" value="BETA-LACTAMASE-RELATED"/>
    <property type="match status" value="1"/>
</dbReference>
<dbReference type="InterPro" id="IPR050789">
    <property type="entry name" value="Diverse_Enzym_Activities"/>
</dbReference>
<name>A0ABX4I162_9GAMM</name>
<evidence type="ECO:0000259" key="3">
    <source>
        <dbReference type="Pfam" id="PF00144"/>
    </source>
</evidence>
<dbReference type="NCBIfam" id="NF002968">
    <property type="entry name" value="PRK03642.1"/>
    <property type="match status" value="1"/>
</dbReference>
<gene>
    <name evidence="4" type="ORF">AWR36_007875</name>
</gene>
<dbReference type="RefSeq" id="WP_067083425.1">
    <property type="nucleotide sequence ID" value="NZ_LRFG02000002.1"/>
</dbReference>
<evidence type="ECO:0000256" key="2">
    <source>
        <dbReference type="SAM" id="SignalP"/>
    </source>
</evidence>
<evidence type="ECO:0000313" key="4">
    <source>
        <dbReference type="EMBL" id="PCO05908.1"/>
    </source>
</evidence>
<dbReference type="SUPFAM" id="SSF56601">
    <property type="entry name" value="beta-lactamase/transpeptidase-like"/>
    <property type="match status" value="1"/>
</dbReference>
<dbReference type="PANTHER" id="PTHR43283:SF11">
    <property type="entry name" value="BETA-LACTAMASE-RELATED DOMAIN-CONTAINING PROTEIN"/>
    <property type="match status" value="1"/>
</dbReference>
<dbReference type="Gene3D" id="3.40.710.10">
    <property type="entry name" value="DD-peptidase/beta-lactamase superfamily"/>
    <property type="match status" value="1"/>
</dbReference>
<dbReference type="InterPro" id="IPR001466">
    <property type="entry name" value="Beta-lactam-related"/>
</dbReference>
<accession>A0ABX4I162</accession>
<keyword evidence="1" id="KW-0378">Hydrolase</keyword>
<protein>
    <submittedName>
        <fullName evidence="4">Penicillin binding protein PBP4B</fullName>
    </submittedName>
</protein>
<feature type="signal peptide" evidence="2">
    <location>
        <begin position="1"/>
        <end position="27"/>
    </location>
</feature>
<keyword evidence="5" id="KW-1185">Reference proteome</keyword>
<dbReference type="Proteomes" id="UP000218427">
    <property type="component" value="Unassembled WGS sequence"/>
</dbReference>
<feature type="chain" id="PRO_5046365252" evidence="2">
    <location>
        <begin position="28"/>
        <end position="457"/>
    </location>
</feature>
<evidence type="ECO:0000313" key="5">
    <source>
        <dbReference type="Proteomes" id="UP000218427"/>
    </source>
</evidence>
<dbReference type="EMBL" id="LRFG02000002">
    <property type="protein sequence ID" value="PCO05908.1"/>
    <property type="molecule type" value="Genomic_DNA"/>
</dbReference>
<reference evidence="4" key="1">
    <citation type="submission" date="2017-08" db="EMBL/GenBank/DDBJ databases">
        <title>Microbulbifer marisrubri sp. nov., a halophilic alphaproteobacterium isolated from marine sediment of the Yellow Sea, China.</title>
        <authorList>
            <person name="Zhang G."/>
            <person name="Xiong Q."/>
        </authorList>
    </citation>
    <scope>NUCLEOTIDE SEQUENCE [LARGE SCALE GENOMIC DNA]</scope>
    <source>
        <strain evidence="4">WRN-8</strain>
    </source>
</reference>
<keyword evidence="2" id="KW-0732">Signal</keyword>
<feature type="domain" description="Beta-lactamase-related" evidence="3">
    <location>
        <begin position="60"/>
        <end position="421"/>
    </location>
</feature>